<evidence type="ECO:0000259" key="1">
    <source>
        <dbReference type="Pfam" id="PF13360"/>
    </source>
</evidence>
<feature type="non-terminal residue" evidence="2">
    <location>
        <position position="1"/>
    </location>
</feature>
<accession>A0A382G7B1</accession>
<dbReference type="InterPro" id="IPR011047">
    <property type="entry name" value="Quinoprotein_ADH-like_sf"/>
</dbReference>
<dbReference type="Gene3D" id="2.130.10.10">
    <property type="entry name" value="YVTN repeat-like/Quinoprotein amine dehydrogenase"/>
    <property type="match status" value="1"/>
</dbReference>
<dbReference type="Pfam" id="PF13360">
    <property type="entry name" value="PQQ_2"/>
    <property type="match status" value="1"/>
</dbReference>
<dbReference type="EMBL" id="UINC01053983">
    <property type="protein sequence ID" value="SVB71156.1"/>
    <property type="molecule type" value="Genomic_DNA"/>
</dbReference>
<sequence>YAPHGNPPTEWSETKNIRWKTTLPGLGHSSPIVWGDHVYLTTAVPQGEKLPVPEQPTGAHNNLDPFHKLHFTVLAINRRNGKIVWQRIVHTAQPHQSTHESATWASNSPITDGKHVIASFGSSGLYCLDTKDGKLIWKKYLGNMQVKHGHGEGASPVLHDNTVAINWDHEGDSFVVALDKRTGKELWRKARNEPTSWSTPIVVEHNGKAQVIISATTAVRGYDFTSGKVLWHVGGLPHNVVASPVYANGIVYAGASYEKRTMLAIQLDGAKGDLIGTKNILWTRRAATPYVPSPLLMPDNTLYFFRHYQGFLSKVNGLSGKDAGPFRLGGMRNFYASPVGAKNRVYLTDRAGTTMVLNHGDQPKQLAINKLDGSFSASPAIAGDALFLRGKKFLYCLGTGTGGD</sequence>
<dbReference type="PANTHER" id="PTHR34512">
    <property type="entry name" value="CELL SURFACE PROTEIN"/>
    <property type="match status" value="1"/>
</dbReference>
<dbReference type="SMART" id="SM00564">
    <property type="entry name" value="PQQ"/>
    <property type="match status" value="4"/>
</dbReference>
<dbReference type="AlphaFoldDB" id="A0A382G7B1"/>
<gene>
    <name evidence="2" type="ORF">METZ01_LOCUS224010</name>
</gene>
<organism evidence="2">
    <name type="scientific">marine metagenome</name>
    <dbReference type="NCBI Taxonomy" id="408172"/>
    <lineage>
        <taxon>unclassified sequences</taxon>
        <taxon>metagenomes</taxon>
        <taxon>ecological metagenomes</taxon>
    </lineage>
</organism>
<proteinExistence type="predicted"/>
<feature type="domain" description="Pyrrolo-quinoline quinone repeat" evidence="1">
    <location>
        <begin position="72"/>
        <end position="289"/>
    </location>
</feature>
<dbReference type="InterPro" id="IPR015943">
    <property type="entry name" value="WD40/YVTN_repeat-like_dom_sf"/>
</dbReference>
<dbReference type="PANTHER" id="PTHR34512:SF30">
    <property type="entry name" value="OUTER MEMBRANE PROTEIN ASSEMBLY FACTOR BAMB"/>
    <property type="match status" value="1"/>
</dbReference>
<reference evidence="2" key="1">
    <citation type="submission" date="2018-05" db="EMBL/GenBank/DDBJ databases">
        <authorList>
            <person name="Lanie J.A."/>
            <person name="Ng W.-L."/>
            <person name="Kazmierczak K.M."/>
            <person name="Andrzejewski T.M."/>
            <person name="Davidsen T.M."/>
            <person name="Wayne K.J."/>
            <person name="Tettelin H."/>
            <person name="Glass J.I."/>
            <person name="Rusch D."/>
            <person name="Podicherti R."/>
            <person name="Tsui H.-C.T."/>
            <person name="Winkler M.E."/>
        </authorList>
    </citation>
    <scope>NUCLEOTIDE SEQUENCE</scope>
</reference>
<dbReference type="InterPro" id="IPR018391">
    <property type="entry name" value="PQQ_b-propeller_rpt"/>
</dbReference>
<protein>
    <recommendedName>
        <fullName evidence="1">Pyrrolo-quinoline quinone repeat domain-containing protein</fullName>
    </recommendedName>
</protein>
<dbReference type="SUPFAM" id="SSF50998">
    <property type="entry name" value="Quinoprotein alcohol dehydrogenase-like"/>
    <property type="match status" value="1"/>
</dbReference>
<evidence type="ECO:0000313" key="2">
    <source>
        <dbReference type="EMBL" id="SVB71156.1"/>
    </source>
</evidence>
<dbReference type="Gene3D" id="2.40.10.480">
    <property type="match status" value="1"/>
</dbReference>
<name>A0A382G7B1_9ZZZZ</name>
<dbReference type="InterPro" id="IPR002372">
    <property type="entry name" value="PQQ_rpt_dom"/>
</dbReference>